<evidence type="ECO:0000256" key="6">
    <source>
        <dbReference type="ARBA" id="ARBA00022737"/>
    </source>
</evidence>
<evidence type="ECO:0000256" key="12">
    <source>
        <dbReference type="ARBA" id="ARBA00023212"/>
    </source>
</evidence>
<dbReference type="SMART" id="SM00220">
    <property type="entry name" value="S_TKc"/>
    <property type="match status" value="1"/>
</dbReference>
<comment type="subcellular location">
    <subcellularLocation>
        <location evidence="1">Cytoplasm</location>
        <location evidence="1">Cytoskeleton</location>
    </subcellularLocation>
</comment>
<evidence type="ECO:0000259" key="15">
    <source>
        <dbReference type="PROSITE" id="PS50011"/>
    </source>
</evidence>
<dbReference type="InParanoid" id="A0A2V0P1T6"/>
<dbReference type="Gene3D" id="1.10.510.10">
    <property type="entry name" value="Transferase(Phosphotransferase) domain 1"/>
    <property type="match status" value="1"/>
</dbReference>
<organism evidence="17 18">
    <name type="scientific">Raphidocelis subcapitata</name>
    <dbReference type="NCBI Taxonomy" id="307507"/>
    <lineage>
        <taxon>Eukaryota</taxon>
        <taxon>Viridiplantae</taxon>
        <taxon>Chlorophyta</taxon>
        <taxon>core chlorophytes</taxon>
        <taxon>Chlorophyceae</taxon>
        <taxon>CS clade</taxon>
        <taxon>Sphaeropleales</taxon>
        <taxon>Selenastraceae</taxon>
        <taxon>Raphidocelis</taxon>
    </lineage>
</organism>
<dbReference type="Pfam" id="PF13374">
    <property type="entry name" value="TPR_10"/>
    <property type="match status" value="1"/>
</dbReference>
<feature type="region of interest" description="Disordered" evidence="14">
    <location>
        <begin position="415"/>
        <end position="459"/>
    </location>
</feature>
<dbReference type="PROSITE" id="PS00518">
    <property type="entry name" value="ZF_RING_1"/>
    <property type="match status" value="1"/>
</dbReference>
<dbReference type="GO" id="GO:0008270">
    <property type="term" value="F:zinc ion binding"/>
    <property type="evidence" value="ECO:0007669"/>
    <property type="project" value="UniProtKB-KW"/>
</dbReference>
<feature type="domain" description="Protein kinase" evidence="15">
    <location>
        <begin position="97"/>
        <end position="363"/>
    </location>
</feature>
<dbReference type="Gene3D" id="1.25.40.10">
    <property type="entry name" value="Tetratricopeptide repeat domain"/>
    <property type="match status" value="1"/>
</dbReference>
<accession>A0A2V0P1T6</accession>
<evidence type="ECO:0008006" key="19">
    <source>
        <dbReference type="Google" id="ProtNLM"/>
    </source>
</evidence>
<protein>
    <recommendedName>
        <fullName evidence="19">Protein kinase domain-containing protein</fullName>
    </recommendedName>
</protein>
<evidence type="ECO:0000256" key="4">
    <source>
        <dbReference type="ARBA" id="ARBA00022701"/>
    </source>
</evidence>
<dbReference type="PROSITE" id="PS50089">
    <property type="entry name" value="ZF_RING_2"/>
    <property type="match status" value="1"/>
</dbReference>
<dbReference type="OrthoDB" id="552305at2759"/>
<dbReference type="STRING" id="307507.A0A2V0P1T6"/>
<keyword evidence="18" id="KW-1185">Reference proteome</keyword>
<keyword evidence="7 13" id="KW-0863">Zinc-finger</keyword>
<dbReference type="GO" id="GO:0005871">
    <property type="term" value="C:kinesin complex"/>
    <property type="evidence" value="ECO:0007669"/>
    <property type="project" value="InterPro"/>
</dbReference>
<dbReference type="Proteomes" id="UP000247498">
    <property type="component" value="Unassembled WGS sequence"/>
</dbReference>
<feature type="compositionally biased region" description="Low complexity" evidence="14">
    <location>
        <begin position="603"/>
        <end position="620"/>
    </location>
</feature>
<dbReference type="GO" id="GO:0007018">
    <property type="term" value="P:microtubule-based movement"/>
    <property type="evidence" value="ECO:0007669"/>
    <property type="project" value="TreeGrafter"/>
</dbReference>
<dbReference type="Gene3D" id="3.30.200.20">
    <property type="entry name" value="Phosphorylase Kinase, domain 1"/>
    <property type="match status" value="1"/>
</dbReference>
<evidence type="ECO:0000313" key="18">
    <source>
        <dbReference type="Proteomes" id="UP000247498"/>
    </source>
</evidence>
<keyword evidence="6" id="KW-0677">Repeat</keyword>
<feature type="region of interest" description="Disordered" evidence="14">
    <location>
        <begin position="931"/>
        <end position="1131"/>
    </location>
</feature>
<dbReference type="Pfam" id="PF14634">
    <property type="entry name" value="zf-RING_5"/>
    <property type="match status" value="1"/>
</dbReference>
<feature type="compositionally biased region" description="Gly residues" evidence="14">
    <location>
        <begin position="423"/>
        <end position="456"/>
    </location>
</feature>
<comment type="similarity">
    <text evidence="2">Belongs to the kinesin light chain family.</text>
</comment>
<dbReference type="InterPro" id="IPR000719">
    <property type="entry name" value="Prot_kinase_dom"/>
</dbReference>
<dbReference type="GO" id="GO:0005874">
    <property type="term" value="C:microtubule"/>
    <property type="evidence" value="ECO:0007669"/>
    <property type="project" value="UniProtKB-KW"/>
</dbReference>
<feature type="compositionally biased region" description="Low complexity" evidence="14">
    <location>
        <begin position="931"/>
        <end position="943"/>
    </location>
</feature>
<dbReference type="GO" id="GO:0004672">
    <property type="term" value="F:protein kinase activity"/>
    <property type="evidence" value="ECO:0007669"/>
    <property type="project" value="InterPro"/>
</dbReference>
<dbReference type="PROSITE" id="PS50011">
    <property type="entry name" value="PROTEIN_KINASE_DOM"/>
    <property type="match status" value="1"/>
</dbReference>
<dbReference type="Gene3D" id="3.30.40.10">
    <property type="entry name" value="Zinc/RING finger domain, C3HC4 (zinc finger)"/>
    <property type="match status" value="1"/>
</dbReference>
<evidence type="ECO:0000256" key="7">
    <source>
        <dbReference type="ARBA" id="ARBA00022771"/>
    </source>
</evidence>
<feature type="region of interest" description="Disordered" evidence="14">
    <location>
        <begin position="823"/>
        <end position="842"/>
    </location>
</feature>
<dbReference type="PRINTS" id="PR00381">
    <property type="entry name" value="KINESINLIGHT"/>
</dbReference>
<evidence type="ECO:0000256" key="5">
    <source>
        <dbReference type="ARBA" id="ARBA00022723"/>
    </source>
</evidence>
<keyword evidence="8" id="KW-0802">TPR repeat</keyword>
<dbReference type="GO" id="GO:0019894">
    <property type="term" value="F:kinesin binding"/>
    <property type="evidence" value="ECO:0007669"/>
    <property type="project" value="TreeGrafter"/>
</dbReference>
<dbReference type="GO" id="GO:0005524">
    <property type="term" value="F:ATP binding"/>
    <property type="evidence" value="ECO:0007669"/>
    <property type="project" value="InterPro"/>
</dbReference>
<dbReference type="InterPro" id="IPR002151">
    <property type="entry name" value="Kinesin_light"/>
</dbReference>
<dbReference type="SUPFAM" id="SSF48452">
    <property type="entry name" value="TPR-like"/>
    <property type="match status" value="2"/>
</dbReference>
<name>A0A2V0P1T6_9CHLO</name>
<dbReference type="SMART" id="SM00028">
    <property type="entry name" value="TPR"/>
    <property type="match status" value="5"/>
</dbReference>
<keyword evidence="3" id="KW-0963">Cytoplasm</keyword>
<keyword evidence="11" id="KW-0505">Motor protein</keyword>
<evidence type="ECO:0000256" key="10">
    <source>
        <dbReference type="ARBA" id="ARBA00023054"/>
    </source>
</evidence>
<evidence type="ECO:0000256" key="13">
    <source>
        <dbReference type="PROSITE-ProRule" id="PRU00175"/>
    </source>
</evidence>
<keyword evidence="5" id="KW-0479">Metal-binding</keyword>
<feature type="compositionally biased region" description="Basic and acidic residues" evidence="14">
    <location>
        <begin position="944"/>
        <end position="961"/>
    </location>
</feature>
<evidence type="ECO:0000256" key="2">
    <source>
        <dbReference type="ARBA" id="ARBA00009622"/>
    </source>
</evidence>
<dbReference type="InterPro" id="IPR019734">
    <property type="entry name" value="TPR_rpt"/>
</dbReference>
<gene>
    <name evidence="17" type="ORF">Rsub_06837</name>
</gene>
<feature type="compositionally biased region" description="Low complexity" evidence="14">
    <location>
        <begin position="1052"/>
        <end position="1122"/>
    </location>
</feature>
<feature type="compositionally biased region" description="Low complexity" evidence="14">
    <location>
        <begin position="649"/>
        <end position="663"/>
    </location>
</feature>
<proteinExistence type="inferred from homology"/>
<dbReference type="InterPro" id="IPR011009">
    <property type="entry name" value="Kinase-like_dom_sf"/>
</dbReference>
<evidence type="ECO:0000313" key="17">
    <source>
        <dbReference type="EMBL" id="GBF93838.1"/>
    </source>
</evidence>
<dbReference type="PANTHER" id="PTHR45783">
    <property type="entry name" value="KINESIN LIGHT CHAIN"/>
    <property type="match status" value="1"/>
</dbReference>
<evidence type="ECO:0000256" key="8">
    <source>
        <dbReference type="ARBA" id="ARBA00022803"/>
    </source>
</evidence>
<dbReference type="GO" id="GO:0005737">
    <property type="term" value="C:cytoplasm"/>
    <property type="evidence" value="ECO:0007669"/>
    <property type="project" value="UniProtKB-ARBA"/>
</dbReference>
<keyword evidence="10" id="KW-0175">Coiled coil</keyword>
<dbReference type="SUPFAM" id="SSF57850">
    <property type="entry name" value="RING/U-box"/>
    <property type="match status" value="1"/>
</dbReference>
<evidence type="ECO:0000256" key="1">
    <source>
        <dbReference type="ARBA" id="ARBA00004245"/>
    </source>
</evidence>
<reference evidence="17 18" key="1">
    <citation type="journal article" date="2018" name="Sci. Rep.">
        <title>Raphidocelis subcapitata (=Pseudokirchneriella subcapitata) provides an insight into genome evolution and environmental adaptations in the Sphaeropleales.</title>
        <authorList>
            <person name="Suzuki S."/>
            <person name="Yamaguchi H."/>
            <person name="Nakajima N."/>
            <person name="Kawachi M."/>
        </authorList>
    </citation>
    <scope>NUCLEOTIDE SEQUENCE [LARGE SCALE GENOMIC DNA]</scope>
    <source>
        <strain evidence="17 18">NIES-35</strain>
    </source>
</reference>
<evidence type="ECO:0000256" key="14">
    <source>
        <dbReference type="SAM" id="MobiDB-lite"/>
    </source>
</evidence>
<dbReference type="InterPro" id="IPR001841">
    <property type="entry name" value="Znf_RING"/>
</dbReference>
<keyword evidence="9" id="KW-0862">Zinc</keyword>
<feature type="region of interest" description="Disordered" evidence="14">
    <location>
        <begin position="545"/>
        <end position="670"/>
    </location>
</feature>
<evidence type="ECO:0000256" key="3">
    <source>
        <dbReference type="ARBA" id="ARBA00022490"/>
    </source>
</evidence>
<dbReference type="Pfam" id="PF00069">
    <property type="entry name" value="Pkinase"/>
    <property type="match status" value="1"/>
</dbReference>
<keyword evidence="12" id="KW-0206">Cytoskeleton</keyword>
<comment type="caution">
    <text evidence="17">The sequence shown here is derived from an EMBL/GenBank/DDBJ whole genome shotgun (WGS) entry which is preliminary data.</text>
</comment>
<dbReference type="SUPFAM" id="SSF56112">
    <property type="entry name" value="Protein kinase-like (PK-like)"/>
    <property type="match status" value="1"/>
</dbReference>
<dbReference type="EMBL" id="BDRX01000045">
    <property type="protein sequence ID" value="GBF93838.1"/>
    <property type="molecule type" value="Genomic_DNA"/>
</dbReference>
<keyword evidence="4" id="KW-0493">Microtubule</keyword>
<dbReference type="InterPro" id="IPR017907">
    <property type="entry name" value="Znf_RING_CS"/>
</dbReference>
<evidence type="ECO:0000259" key="16">
    <source>
        <dbReference type="PROSITE" id="PS50089"/>
    </source>
</evidence>
<feature type="domain" description="RING-type" evidence="16">
    <location>
        <begin position="5"/>
        <end position="47"/>
    </location>
</feature>
<dbReference type="SMART" id="SM00184">
    <property type="entry name" value="RING"/>
    <property type="match status" value="1"/>
</dbReference>
<sequence>MAFECGICASNFNSGERQPLILQCGHTVCRECLRCRLGPQRLCPYCRHPIRKDVSELPRNYALENAMEASNLPLVELLDKWGIANAERMIVRADQLQLCALLSRKGNSGEVWRGTLWGKQVAVKLIRIEDVEERLLDCLRRELAVCIYKGFCVKGSYFCIIMKLYGSSLSQRISRSPGKRLPLALAVKWGADVAKGLVELHRLGVICADLKPDNVLVDDDLGDAVIADFGISSVVAGTLGTGGGACCLGPAAARRGAAARSSGNIRGTPNYMAPEQFGPRHLHTIKVDMWGFACTFVHMVTGAPPWVGDSVLQICTEVGVRRSAPPVPRELPQELAQLLGSCFEADPSCRPSASQLLKVLQLVGPRVEPVAAGLRHAAAQRTQLLKAARSVLAGLQDDVGQLVREMESDACATIAEAPDDGAGACGGGSSGGKRGSDGDGGAPCAGSSGGGEGPAKGQGSLEQYLQGLGLQQLREVSLALPSAPPLGCLEDERQQAAALASLRAPEPQRRGVDAPWLGPCPRQLLPPGWITEGDVCGAVAGAAEAGASAPPLPPHHARSRSAQVAQRVAQLDAMPPVPAGPSPLHHHRSRSEAPPCISAGPLQEMEQQQPNQQPQPVQEQPQEEEAAKAESLGPLGSAQRQRQRRRWQQQHQQEQQQQQQPQQDPATPAVAVAAWGSGKLATICSPADAAACGTTDAQHFGAACGAAAAATAGAAMAGDAACGLACIKEGFAMGKGTLIWDEPEAPEGGCGGGAAWLQEGGAGRCSSPLDAEAVEAAAAAHTAAVSCEVAAASAAAAAAAAGLPSAAEVAAAATRAARTPLEGAAAGAEASPQAAAPGRAGAARSPGFWGAALRGLSPEKRRPSAACAVALPSGAGAAAAGSPAGGSPAGAASSGGAAAVAAVVASATGKATPTRTWRRLFGAPPAASPQRAMACAAASAAASQHEDHPGEQSPQRRESLREACGSPAPCGARRPGSASACDWAEGSPAVGDHVAAAPSSRPPRPPPLAGVAGPTPSPRGAGLEGEEPSASPLRANARRLPQPAREGSFAHPSPRSACSSPGPSPGKKPAAAAAAPGPDQGCAPAPATAGPEGAADEGAGSATAARAALPATAAPQPQPRAAVRSHSQKMAEAARLEAEAKAASDAGRLSEAEQLSRAALALLQAGAGAKHPNAVACTARLAGVLSRQGKAAEAEGLFRQVLSHREAMLGRSHPQVAATLNNLAACQYARGAFEEAAATYRAALAARAKALGEAHPETAATQNNLGLCLGRLGRHAEAEQLYRSALASRTAALGPEDPDVAATAHNLGVCLSALGQHAEALAFHKQALFIREAAAAGAAGGRAGARAAEVLASHRAAAACLRRLGCEGQAEPHLQALLAAARSSAAAAAAGARNGAGSTGAGRGRDAALLELASAAEDLARCLLQQGAHAGAEEALWEALEARRGALGDAHPGVRALEEQLRLCLEAQ</sequence>
<evidence type="ECO:0000256" key="11">
    <source>
        <dbReference type="ARBA" id="ARBA00023175"/>
    </source>
</evidence>
<dbReference type="Pfam" id="PF13424">
    <property type="entry name" value="TPR_12"/>
    <property type="match status" value="2"/>
</dbReference>
<dbReference type="InterPro" id="IPR013083">
    <property type="entry name" value="Znf_RING/FYVE/PHD"/>
</dbReference>
<dbReference type="PANTHER" id="PTHR45783:SF3">
    <property type="entry name" value="KINESIN LIGHT CHAIN"/>
    <property type="match status" value="1"/>
</dbReference>
<evidence type="ECO:0000256" key="9">
    <source>
        <dbReference type="ARBA" id="ARBA00022833"/>
    </source>
</evidence>
<dbReference type="InterPro" id="IPR011990">
    <property type="entry name" value="TPR-like_helical_dom_sf"/>
</dbReference>